<organism evidence="2 3">
    <name type="scientific">Trichostrongylus colubriformis</name>
    <name type="common">Black scour worm</name>
    <dbReference type="NCBI Taxonomy" id="6319"/>
    <lineage>
        <taxon>Eukaryota</taxon>
        <taxon>Metazoa</taxon>
        <taxon>Ecdysozoa</taxon>
        <taxon>Nematoda</taxon>
        <taxon>Chromadorea</taxon>
        <taxon>Rhabditida</taxon>
        <taxon>Rhabditina</taxon>
        <taxon>Rhabditomorpha</taxon>
        <taxon>Strongyloidea</taxon>
        <taxon>Trichostrongylidae</taxon>
        <taxon>Trichostrongylus</taxon>
    </lineage>
</organism>
<feature type="non-terminal residue" evidence="2">
    <location>
        <position position="70"/>
    </location>
</feature>
<evidence type="ECO:0000313" key="3">
    <source>
        <dbReference type="Proteomes" id="UP001331761"/>
    </source>
</evidence>
<name>A0AAN8IHQ9_TRICO</name>
<sequence>MLITLNRYSAVSLINKYDKIWTRRNVFIMIFAQYIVGFAAFTHVIGTEAIYTRNDDGTFTFVGLEASTNL</sequence>
<proteinExistence type="predicted"/>
<dbReference type="Proteomes" id="UP001331761">
    <property type="component" value="Unassembled WGS sequence"/>
</dbReference>
<keyword evidence="3" id="KW-1185">Reference proteome</keyword>
<dbReference type="AlphaFoldDB" id="A0AAN8IHQ9"/>
<reference evidence="2 3" key="1">
    <citation type="submission" date="2019-10" db="EMBL/GenBank/DDBJ databases">
        <title>Assembly and Annotation for the nematode Trichostrongylus colubriformis.</title>
        <authorList>
            <person name="Martin J."/>
        </authorList>
    </citation>
    <scope>NUCLEOTIDE SEQUENCE [LARGE SCALE GENOMIC DNA]</scope>
    <source>
        <strain evidence="2">G859</strain>
        <tissue evidence="2">Whole worm</tissue>
    </source>
</reference>
<dbReference type="EMBL" id="WIXE01018630">
    <property type="protein sequence ID" value="KAK5970758.1"/>
    <property type="molecule type" value="Genomic_DNA"/>
</dbReference>
<keyword evidence="1" id="KW-0472">Membrane</keyword>
<gene>
    <name evidence="2" type="ORF">GCK32_011265</name>
</gene>
<evidence type="ECO:0000256" key="1">
    <source>
        <dbReference type="SAM" id="Phobius"/>
    </source>
</evidence>
<feature type="transmembrane region" description="Helical" evidence="1">
    <location>
        <begin position="26"/>
        <end position="46"/>
    </location>
</feature>
<protein>
    <submittedName>
        <fullName evidence="2">Uncharacterized protein</fullName>
    </submittedName>
</protein>
<keyword evidence="1" id="KW-1133">Transmembrane helix</keyword>
<comment type="caution">
    <text evidence="2">The sequence shown here is derived from an EMBL/GenBank/DDBJ whole genome shotgun (WGS) entry which is preliminary data.</text>
</comment>
<accession>A0AAN8IHQ9</accession>
<keyword evidence="1" id="KW-0812">Transmembrane</keyword>
<dbReference type="Gene3D" id="1.20.1070.10">
    <property type="entry name" value="Rhodopsin 7-helix transmembrane proteins"/>
    <property type="match status" value="1"/>
</dbReference>
<dbReference type="Pfam" id="PF10323">
    <property type="entry name" value="7TM_GPCR_Srv"/>
    <property type="match status" value="1"/>
</dbReference>
<dbReference type="InterPro" id="IPR019426">
    <property type="entry name" value="7TM_GPCR_serpentine_rcpt_Srv"/>
</dbReference>
<evidence type="ECO:0000313" key="2">
    <source>
        <dbReference type="EMBL" id="KAK5970758.1"/>
    </source>
</evidence>